<dbReference type="PROSITE" id="PS51707">
    <property type="entry name" value="CYTH"/>
    <property type="match status" value="1"/>
</dbReference>
<dbReference type="PANTHER" id="PTHR21028">
    <property type="entry name" value="SI:CH211-156B7.4"/>
    <property type="match status" value="1"/>
</dbReference>
<dbReference type="Proteomes" id="UP000034207">
    <property type="component" value="Unassembled WGS sequence"/>
</dbReference>
<dbReference type="InterPro" id="IPR033469">
    <property type="entry name" value="CYTH-like_dom_sf"/>
</dbReference>
<dbReference type="AlphaFoldDB" id="A0A0G0LS95"/>
<dbReference type="InterPro" id="IPR008173">
    <property type="entry name" value="Adenylyl_cyclase_CyaB"/>
</dbReference>
<evidence type="ECO:0000259" key="1">
    <source>
        <dbReference type="PROSITE" id="PS51707"/>
    </source>
</evidence>
<dbReference type="EMBL" id="LBVV01000007">
    <property type="protein sequence ID" value="KKQ94783.1"/>
    <property type="molecule type" value="Genomic_DNA"/>
</dbReference>
<dbReference type="STRING" id="1618345.UT18_C0007G0039"/>
<comment type="caution">
    <text evidence="2">The sequence shown here is derived from an EMBL/GenBank/DDBJ whole genome shotgun (WGS) entry which is preliminary data.</text>
</comment>
<name>A0A0G0LS95_UNCC2</name>
<evidence type="ECO:0000313" key="2">
    <source>
        <dbReference type="EMBL" id="KKQ94783.1"/>
    </source>
</evidence>
<dbReference type="SUPFAM" id="SSF55154">
    <property type="entry name" value="CYTH-like phosphatases"/>
    <property type="match status" value="1"/>
</dbReference>
<dbReference type="Gene3D" id="2.40.320.10">
    <property type="entry name" value="Hypothetical Protein Pfu-838710-001"/>
    <property type="match status" value="1"/>
</dbReference>
<evidence type="ECO:0000313" key="3">
    <source>
        <dbReference type="Proteomes" id="UP000034207"/>
    </source>
</evidence>
<accession>A0A0G0LS95</accession>
<proteinExistence type="predicted"/>
<dbReference type="PANTHER" id="PTHR21028:SF2">
    <property type="entry name" value="CYTH DOMAIN-CONTAINING PROTEIN"/>
    <property type="match status" value="1"/>
</dbReference>
<feature type="domain" description="CYTH" evidence="1">
    <location>
        <begin position="1"/>
        <end position="167"/>
    </location>
</feature>
<protein>
    <recommendedName>
        <fullName evidence="1">CYTH domain-containing protein</fullName>
    </recommendedName>
</protein>
<dbReference type="Pfam" id="PF01928">
    <property type="entry name" value="CYTH"/>
    <property type="match status" value="1"/>
</dbReference>
<dbReference type="InterPro" id="IPR023577">
    <property type="entry name" value="CYTH_domain"/>
</dbReference>
<gene>
    <name evidence="2" type="ORF">UT18_C0007G0039</name>
</gene>
<sequence length="200" mass="23386">MYEIELRALINDFAAIKKKLDSFASLVKDGEREATIFLSNPHKKDFDLRLKFKKDKYFLSFKSDPSKNVRKEIESDISDPEAIYEMLINSGFETQLIVARINYLYNYGGYDILLNEIIDWGNAIEVEKMVDGKEDTEKVEKEMKEFMNRQLDIKELLNREELVRLNGIYKNKADFDKIKADDLIAFVSGEIDNISFLKDK</sequence>
<reference evidence="2 3" key="1">
    <citation type="journal article" date="2015" name="Nature">
        <title>rRNA introns, odd ribosomes, and small enigmatic genomes across a large radiation of phyla.</title>
        <authorList>
            <person name="Brown C.T."/>
            <person name="Hug L.A."/>
            <person name="Thomas B.C."/>
            <person name="Sharon I."/>
            <person name="Castelle C.J."/>
            <person name="Singh A."/>
            <person name="Wilkins M.J."/>
            <person name="Williams K.H."/>
            <person name="Banfield J.F."/>
        </authorList>
    </citation>
    <scope>NUCLEOTIDE SEQUENCE [LARGE SCALE GENOMIC DNA]</scope>
</reference>
<organism evidence="2 3">
    <name type="scientific">candidate division CPR2 bacterium GW2011_GWC2_39_10</name>
    <dbReference type="NCBI Taxonomy" id="1618345"/>
    <lineage>
        <taxon>Bacteria</taxon>
        <taxon>Bacteria division CPR2</taxon>
    </lineage>
</organism>